<dbReference type="PANTHER" id="PTHR30346">
    <property type="entry name" value="TRANSCRIPTIONAL DUAL REGULATOR HCAR-RELATED"/>
    <property type="match status" value="1"/>
</dbReference>
<evidence type="ECO:0000256" key="1">
    <source>
        <dbReference type="ARBA" id="ARBA00009437"/>
    </source>
</evidence>
<dbReference type="Pfam" id="PF03466">
    <property type="entry name" value="LysR_substrate"/>
    <property type="match status" value="1"/>
</dbReference>
<dbReference type="PRINTS" id="PR00039">
    <property type="entry name" value="HTHLYSR"/>
</dbReference>
<evidence type="ECO:0000256" key="4">
    <source>
        <dbReference type="ARBA" id="ARBA00023159"/>
    </source>
</evidence>
<dbReference type="FunFam" id="1.10.10.10:FF:000001">
    <property type="entry name" value="LysR family transcriptional regulator"/>
    <property type="match status" value="1"/>
</dbReference>
<dbReference type="Pfam" id="PF00126">
    <property type="entry name" value="HTH_1"/>
    <property type="match status" value="1"/>
</dbReference>
<protein>
    <submittedName>
        <fullName evidence="7">LysR family transcriptional regulator, hydrogen peroxide-inducible genes activator</fullName>
    </submittedName>
</protein>
<dbReference type="FunCoup" id="A0A1I1UBL2">
    <property type="interactions" value="181"/>
</dbReference>
<dbReference type="SUPFAM" id="SSF53850">
    <property type="entry name" value="Periplasmic binding protein-like II"/>
    <property type="match status" value="1"/>
</dbReference>
<dbReference type="GO" id="GO:0003677">
    <property type="term" value="F:DNA binding"/>
    <property type="evidence" value="ECO:0007669"/>
    <property type="project" value="UniProtKB-KW"/>
</dbReference>
<evidence type="ECO:0000256" key="2">
    <source>
        <dbReference type="ARBA" id="ARBA00023015"/>
    </source>
</evidence>
<gene>
    <name evidence="7" type="ORF">SAMN05444380_10114</name>
</gene>
<dbReference type="PROSITE" id="PS50931">
    <property type="entry name" value="HTH_LYSR"/>
    <property type="match status" value="1"/>
</dbReference>
<dbReference type="InterPro" id="IPR005119">
    <property type="entry name" value="LysR_subst-bd"/>
</dbReference>
<evidence type="ECO:0000259" key="6">
    <source>
        <dbReference type="PROSITE" id="PS50931"/>
    </source>
</evidence>
<dbReference type="AlphaFoldDB" id="A0A1I1UBL2"/>
<feature type="domain" description="HTH lysR-type" evidence="6">
    <location>
        <begin position="17"/>
        <end position="74"/>
    </location>
</feature>
<dbReference type="eggNOG" id="COG0583">
    <property type="taxonomic scope" value="Bacteria"/>
</dbReference>
<evidence type="ECO:0000256" key="5">
    <source>
        <dbReference type="ARBA" id="ARBA00023163"/>
    </source>
</evidence>
<keyword evidence="2" id="KW-0805">Transcription regulation</keyword>
<dbReference type="InParanoid" id="A0A1I1UBL2"/>
<dbReference type="Proteomes" id="UP000181976">
    <property type="component" value="Unassembled WGS sequence"/>
</dbReference>
<dbReference type="InterPro" id="IPR036388">
    <property type="entry name" value="WH-like_DNA-bd_sf"/>
</dbReference>
<comment type="similarity">
    <text evidence="1">Belongs to the LysR transcriptional regulatory family.</text>
</comment>
<dbReference type="CDD" id="cd08411">
    <property type="entry name" value="PBP2_OxyR"/>
    <property type="match status" value="1"/>
</dbReference>
<keyword evidence="3" id="KW-0238">DNA-binding</keyword>
<dbReference type="GO" id="GO:0003700">
    <property type="term" value="F:DNA-binding transcription factor activity"/>
    <property type="evidence" value="ECO:0007669"/>
    <property type="project" value="InterPro"/>
</dbReference>
<sequence length="326" mass="38094">MSFRFFYIFCAKFFETMNIQQLEYIVALDDHRHFVEAAESCHITQPTLTMQVKKLEDEIGVQIFNRAKKPIEPTPAGEEIIIRARQILREIAELRNFVSNEQKSIEGEFRLGIIPTLAPYLIPRFLPQFVKDNPKTHLHIEEIESEQLLKALHNDRIDLGLMVTPAEERQIREIPLFYEPFLFYAPYDHPYMHNELIDDKSLDPAKVLVLTEGHCFRNQTLDICGKNRQNNNAFGFFYESGSIEALKSMVKKGIGYTLVPELSVDPLTDKPFVRRFAEPEPVREVSIVVHQNFTRELLVEKLKEAILDNLPDNFKKTKSFKKIKWR</sequence>
<organism evidence="7 8">
    <name type="scientific">Thermophagus xiamenensis</name>
    <dbReference type="NCBI Taxonomy" id="385682"/>
    <lineage>
        <taxon>Bacteria</taxon>
        <taxon>Pseudomonadati</taxon>
        <taxon>Bacteroidota</taxon>
        <taxon>Bacteroidia</taxon>
        <taxon>Marinilabiliales</taxon>
        <taxon>Marinilabiliaceae</taxon>
        <taxon>Thermophagus</taxon>
    </lineage>
</organism>
<proteinExistence type="inferred from homology"/>
<accession>A0A1I1UBL2</accession>
<evidence type="ECO:0000313" key="8">
    <source>
        <dbReference type="Proteomes" id="UP000181976"/>
    </source>
</evidence>
<keyword evidence="8" id="KW-1185">Reference proteome</keyword>
<dbReference type="GO" id="GO:0032993">
    <property type="term" value="C:protein-DNA complex"/>
    <property type="evidence" value="ECO:0007669"/>
    <property type="project" value="TreeGrafter"/>
</dbReference>
<dbReference type="InterPro" id="IPR036390">
    <property type="entry name" value="WH_DNA-bd_sf"/>
</dbReference>
<keyword evidence="5" id="KW-0804">Transcription</keyword>
<dbReference type="STRING" id="385682.SAMN05444380_10114"/>
<dbReference type="Gene3D" id="1.10.10.10">
    <property type="entry name" value="Winged helix-like DNA-binding domain superfamily/Winged helix DNA-binding domain"/>
    <property type="match status" value="1"/>
</dbReference>
<reference evidence="7 8" key="1">
    <citation type="submission" date="2016-10" db="EMBL/GenBank/DDBJ databases">
        <authorList>
            <person name="de Groot N.N."/>
        </authorList>
    </citation>
    <scope>NUCLEOTIDE SEQUENCE [LARGE SCALE GENOMIC DNA]</scope>
    <source>
        <strain evidence="7 8">DSM 19012</strain>
    </source>
</reference>
<dbReference type="EMBL" id="FONA01000001">
    <property type="protein sequence ID" value="SFD68222.1"/>
    <property type="molecule type" value="Genomic_DNA"/>
</dbReference>
<keyword evidence="4" id="KW-0010">Activator</keyword>
<dbReference type="Gene3D" id="3.40.190.10">
    <property type="entry name" value="Periplasmic binding protein-like II"/>
    <property type="match status" value="2"/>
</dbReference>
<dbReference type="SUPFAM" id="SSF46785">
    <property type="entry name" value="Winged helix' DNA-binding domain"/>
    <property type="match status" value="1"/>
</dbReference>
<dbReference type="PANTHER" id="PTHR30346:SF26">
    <property type="entry name" value="HYDROGEN PEROXIDE-INDUCIBLE GENES ACTIVATOR"/>
    <property type="match status" value="1"/>
</dbReference>
<dbReference type="InterPro" id="IPR000847">
    <property type="entry name" value="LysR_HTH_N"/>
</dbReference>
<name>A0A1I1UBL2_9BACT</name>
<evidence type="ECO:0000313" key="7">
    <source>
        <dbReference type="EMBL" id="SFD68222.1"/>
    </source>
</evidence>
<evidence type="ECO:0000256" key="3">
    <source>
        <dbReference type="ARBA" id="ARBA00023125"/>
    </source>
</evidence>